<feature type="compositionally biased region" description="Basic and acidic residues" evidence="1">
    <location>
        <begin position="134"/>
        <end position="158"/>
    </location>
</feature>
<sequence length="202" mass="20759">MGGRGTSGIVVSVRVAGVHSITWSSGRATVSDTRPASTSCPHSLALAAMNTPIPASLPLLPLPPESVLFPSLVSSVQLESRHAVELIRSVVKDASSVSSSGSPASSSLVIGCVPLKANNTVANALSDAVNRTKPKGEDVGGDNAKGRKDGEDAVADRKKGLQVIRVPVEGVKNAGGLGDEKPEPGDLFECTRDPPFASRNFN</sequence>
<accession>A0A2S9ZZ93</accession>
<organism evidence="2 3">
    <name type="scientific">Rhodotorula toruloides</name>
    <name type="common">Yeast</name>
    <name type="synonym">Rhodosporidium toruloides</name>
    <dbReference type="NCBI Taxonomy" id="5286"/>
    <lineage>
        <taxon>Eukaryota</taxon>
        <taxon>Fungi</taxon>
        <taxon>Dikarya</taxon>
        <taxon>Basidiomycota</taxon>
        <taxon>Pucciniomycotina</taxon>
        <taxon>Microbotryomycetes</taxon>
        <taxon>Sporidiobolales</taxon>
        <taxon>Sporidiobolaceae</taxon>
        <taxon>Rhodotorula</taxon>
    </lineage>
</organism>
<reference evidence="2 3" key="1">
    <citation type="journal article" date="2018" name="Elife">
        <title>Functional genomics of lipid metabolism in the oleaginous yeast Rhodosporidium toruloides.</title>
        <authorList>
            <person name="Coradetti S.T."/>
            <person name="Pinel D."/>
            <person name="Geiselman G."/>
            <person name="Ito M."/>
            <person name="Mondo S."/>
            <person name="Reilly M.C."/>
            <person name="Cheng Y.F."/>
            <person name="Bauer S."/>
            <person name="Grigoriev I."/>
            <person name="Gladden J.M."/>
            <person name="Simmons B.A."/>
            <person name="Brem R."/>
            <person name="Arkin A.P."/>
            <person name="Skerker J.M."/>
        </authorList>
    </citation>
    <scope>NUCLEOTIDE SEQUENCE [LARGE SCALE GENOMIC DNA]</scope>
    <source>
        <strain evidence="2 3">NBRC 0880</strain>
    </source>
</reference>
<proteinExistence type="predicted"/>
<protein>
    <submittedName>
        <fullName evidence="2">Uncharacterized protein</fullName>
    </submittedName>
</protein>
<feature type="compositionally biased region" description="Basic and acidic residues" evidence="1">
    <location>
        <begin position="178"/>
        <end position="192"/>
    </location>
</feature>
<dbReference type="EMBL" id="LCTV02000013">
    <property type="protein sequence ID" value="PRQ71075.1"/>
    <property type="molecule type" value="Genomic_DNA"/>
</dbReference>
<evidence type="ECO:0000313" key="3">
    <source>
        <dbReference type="Proteomes" id="UP000239560"/>
    </source>
</evidence>
<gene>
    <name evidence="2" type="ORF">AAT19DRAFT_10615</name>
</gene>
<dbReference type="AlphaFoldDB" id="A0A2S9ZZ93"/>
<feature type="region of interest" description="Disordered" evidence="1">
    <location>
        <begin position="172"/>
        <end position="202"/>
    </location>
</feature>
<comment type="caution">
    <text evidence="2">The sequence shown here is derived from an EMBL/GenBank/DDBJ whole genome shotgun (WGS) entry which is preliminary data.</text>
</comment>
<name>A0A2S9ZZ93_RHOTO</name>
<feature type="region of interest" description="Disordered" evidence="1">
    <location>
        <begin position="131"/>
        <end position="158"/>
    </location>
</feature>
<evidence type="ECO:0000256" key="1">
    <source>
        <dbReference type="SAM" id="MobiDB-lite"/>
    </source>
</evidence>
<evidence type="ECO:0000313" key="2">
    <source>
        <dbReference type="EMBL" id="PRQ71075.1"/>
    </source>
</evidence>
<dbReference type="Proteomes" id="UP000239560">
    <property type="component" value="Unassembled WGS sequence"/>
</dbReference>